<protein>
    <submittedName>
        <fullName evidence="1">Uncharacterized protein</fullName>
    </submittedName>
</protein>
<proteinExistence type="predicted"/>
<evidence type="ECO:0000313" key="2">
    <source>
        <dbReference type="Proteomes" id="UP000664277"/>
    </source>
</evidence>
<comment type="caution">
    <text evidence="1">The sequence shown here is derived from an EMBL/GenBank/DDBJ whole genome shotgun (WGS) entry which is preliminary data.</text>
</comment>
<dbReference type="AlphaFoldDB" id="A0A8J7PDA1"/>
<dbReference type="Proteomes" id="UP000664277">
    <property type="component" value="Unassembled WGS sequence"/>
</dbReference>
<dbReference type="EMBL" id="JAFLCK010000015">
    <property type="protein sequence ID" value="MBN8661031.1"/>
    <property type="molecule type" value="Genomic_DNA"/>
</dbReference>
<accession>A0A8J7PDA1</accession>
<name>A0A8J7PDA1_9BACT</name>
<reference evidence="1" key="1">
    <citation type="submission" date="2021-02" db="EMBL/GenBank/DDBJ databases">
        <title>Genome-Resolved Metagenomics of a Microbial Community Performing Photosynthetic Biological Nutrient Removal.</title>
        <authorList>
            <person name="Mcdaniel E.A."/>
        </authorList>
    </citation>
    <scope>NUCLEOTIDE SEQUENCE</scope>
    <source>
        <strain evidence="1">UWPOB_OBS1</strain>
    </source>
</reference>
<sequence length="114" mass="13119">MSTKALMRATDHSIIKQKLSGDENSQEDSPVKVDITAGYRALMRDNTLAGRHASRAFRNGEKEESSSRLRMVSRLRQKESWLIWRDIVRDLDRSFGSLLQRISPAMWLKESKPS</sequence>
<organism evidence="1 2">
    <name type="scientific">Candidatus Obscuribacter phosphatis</name>
    <dbReference type="NCBI Taxonomy" id="1906157"/>
    <lineage>
        <taxon>Bacteria</taxon>
        <taxon>Bacillati</taxon>
        <taxon>Candidatus Melainabacteria</taxon>
        <taxon>Candidatus Obscuribacterales</taxon>
        <taxon>Candidatus Obscuribacteraceae</taxon>
        <taxon>Candidatus Obscuribacter</taxon>
    </lineage>
</organism>
<gene>
    <name evidence="1" type="ORF">J0M35_11745</name>
</gene>
<evidence type="ECO:0000313" key="1">
    <source>
        <dbReference type="EMBL" id="MBN8661031.1"/>
    </source>
</evidence>